<keyword evidence="8" id="KW-0378">Hydrolase</keyword>
<feature type="region of interest" description="Domain III" evidence="6">
    <location>
        <begin position="158"/>
        <end position="208"/>
    </location>
</feature>
<reference evidence="8 9" key="1">
    <citation type="submission" date="2016-11" db="EMBL/GenBank/DDBJ databases">
        <title>Draft Genome Sequences of Nine Cyanobacterial Strains from Diverse Habitats.</title>
        <authorList>
            <person name="Zhu T."/>
            <person name="Hou S."/>
            <person name="Lu X."/>
            <person name="Hess W.R."/>
        </authorList>
    </citation>
    <scope>NUCLEOTIDE SEQUENCE [LARGE SCALE GENOMIC DNA]</scope>
    <source>
        <strain evidence="8 9">NIES-30</strain>
    </source>
</reference>
<evidence type="ECO:0000259" key="7">
    <source>
        <dbReference type="SMART" id="SM00278"/>
    </source>
</evidence>
<keyword evidence="2 6" id="KW-0227">DNA damage</keyword>
<dbReference type="InterPro" id="IPR012340">
    <property type="entry name" value="NA-bd_OB-fold"/>
</dbReference>
<dbReference type="GO" id="GO:0006281">
    <property type="term" value="P:DNA repair"/>
    <property type="evidence" value="ECO:0007669"/>
    <property type="project" value="UniProtKB-UniRule"/>
</dbReference>
<dbReference type="HAMAP" id="MF_00031">
    <property type="entry name" value="DNA_HJ_migration_RuvA"/>
    <property type="match status" value="1"/>
</dbReference>
<keyword evidence="9" id="KW-1185">Reference proteome</keyword>
<keyword evidence="8" id="KW-0347">Helicase</keyword>
<dbReference type="AlphaFoldDB" id="A0A1U7J1X5"/>
<keyword evidence="3 6" id="KW-0238">DNA-binding</keyword>
<dbReference type="CDD" id="cd14332">
    <property type="entry name" value="UBA_RuvA_C"/>
    <property type="match status" value="1"/>
</dbReference>
<dbReference type="STRING" id="549789.NIES30_18700"/>
<evidence type="ECO:0000256" key="1">
    <source>
        <dbReference type="ARBA" id="ARBA00022490"/>
    </source>
</evidence>
<dbReference type="SMART" id="SM00278">
    <property type="entry name" value="HhH1"/>
    <property type="match status" value="2"/>
</dbReference>
<evidence type="ECO:0000256" key="6">
    <source>
        <dbReference type="HAMAP-Rule" id="MF_00031"/>
    </source>
</evidence>
<evidence type="ECO:0000256" key="5">
    <source>
        <dbReference type="ARBA" id="ARBA00023204"/>
    </source>
</evidence>
<dbReference type="Pfam" id="PF01330">
    <property type="entry name" value="RuvA_N"/>
    <property type="match status" value="1"/>
</dbReference>
<evidence type="ECO:0000256" key="3">
    <source>
        <dbReference type="ARBA" id="ARBA00023125"/>
    </source>
</evidence>
<comment type="subunit">
    <text evidence="6">Homotetramer. Forms an RuvA(8)-RuvB(12)-Holliday junction (HJ) complex. HJ DNA is sandwiched between 2 RuvA tetramers; dsDNA enters through RuvA and exits via RuvB. An RuvB hexamer assembles on each DNA strand where it exits the tetramer. Each RuvB hexamer is contacted by two RuvA subunits (via domain III) on 2 adjacent RuvB subunits; this complex drives branch migration. In the full resolvosome a probable DNA-RuvA(4)-RuvB(12)-RuvC(2) complex forms which resolves the HJ.</text>
</comment>
<dbReference type="SUPFAM" id="SSF46929">
    <property type="entry name" value="DNA helicase RuvA subunit, C-terminal domain"/>
    <property type="match status" value="1"/>
</dbReference>
<dbReference type="GO" id="GO:0000400">
    <property type="term" value="F:four-way junction DNA binding"/>
    <property type="evidence" value="ECO:0007669"/>
    <property type="project" value="UniProtKB-UniRule"/>
</dbReference>
<dbReference type="GO" id="GO:0006310">
    <property type="term" value="P:DNA recombination"/>
    <property type="evidence" value="ECO:0007669"/>
    <property type="project" value="UniProtKB-UniRule"/>
</dbReference>
<dbReference type="SUPFAM" id="SSF50249">
    <property type="entry name" value="Nucleic acid-binding proteins"/>
    <property type="match status" value="1"/>
</dbReference>
<dbReference type="GO" id="GO:0009379">
    <property type="term" value="C:Holliday junction helicase complex"/>
    <property type="evidence" value="ECO:0007669"/>
    <property type="project" value="InterPro"/>
</dbReference>
<dbReference type="Pfam" id="PF07499">
    <property type="entry name" value="RuvA_C"/>
    <property type="match status" value="1"/>
</dbReference>
<comment type="caution">
    <text evidence="8">The sequence shown here is derived from an EMBL/GenBank/DDBJ whole genome shotgun (WGS) entry which is preliminary data.</text>
</comment>
<dbReference type="InterPro" id="IPR011114">
    <property type="entry name" value="RuvA_C"/>
</dbReference>
<dbReference type="Pfam" id="PF14520">
    <property type="entry name" value="HHH_5"/>
    <property type="match status" value="1"/>
</dbReference>
<comment type="subcellular location">
    <subcellularLocation>
        <location evidence="6">Cytoplasm</location>
    </subcellularLocation>
</comment>
<dbReference type="GO" id="GO:0005524">
    <property type="term" value="F:ATP binding"/>
    <property type="evidence" value="ECO:0007669"/>
    <property type="project" value="InterPro"/>
</dbReference>
<comment type="domain">
    <text evidence="6">Has three domains with a flexible linker between the domains II and III and assumes an 'L' shape. Domain III is highly mobile and contacts RuvB.</text>
</comment>
<dbReference type="RefSeq" id="WP_073609953.1">
    <property type="nucleotide sequence ID" value="NZ_MRCG01000015.1"/>
</dbReference>
<dbReference type="NCBIfam" id="TIGR00084">
    <property type="entry name" value="ruvA"/>
    <property type="match status" value="1"/>
</dbReference>
<dbReference type="InterPro" id="IPR036267">
    <property type="entry name" value="RuvA_C_sf"/>
</dbReference>
<dbReference type="Gene3D" id="2.40.50.140">
    <property type="entry name" value="Nucleic acid-binding proteins"/>
    <property type="match status" value="1"/>
</dbReference>
<dbReference type="InterPro" id="IPR003583">
    <property type="entry name" value="Hlx-hairpin-Hlx_DNA-bd_motif"/>
</dbReference>
<dbReference type="Proteomes" id="UP000185557">
    <property type="component" value="Unassembled WGS sequence"/>
</dbReference>
<organism evidence="8 9">
    <name type="scientific">Phormidium tenue NIES-30</name>
    <dbReference type="NCBI Taxonomy" id="549789"/>
    <lineage>
        <taxon>Bacteria</taxon>
        <taxon>Bacillati</taxon>
        <taxon>Cyanobacteriota</taxon>
        <taxon>Cyanophyceae</taxon>
        <taxon>Oscillatoriophycideae</taxon>
        <taxon>Oscillatoriales</taxon>
        <taxon>Oscillatoriaceae</taxon>
        <taxon>Phormidium</taxon>
    </lineage>
</organism>
<evidence type="ECO:0000313" key="8">
    <source>
        <dbReference type="EMBL" id="OKH45904.1"/>
    </source>
</evidence>
<dbReference type="Gene3D" id="1.10.150.20">
    <property type="entry name" value="5' to 3' exonuclease, C-terminal subdomain"/>
    <property type="match status" value="1"/>
</dbReference>
<evidence type="ECO:0000256" key="2">
    <source>
        <dbReference type="ARBA" id="ARBA00022763"/>
    </source>
</evidence>
<evidence type="ECO:0000256" key="4">
    <source>
        <dbReference type="ARBA" id="ARBA00023172"/>
    </source>
</evidence>
<dbReference type="GO" id="GO:0009378">
    <property type="term" value="F:four-way junction helicase activity"/>
    <property type="evidence" value="ECO:0007669"/>
    <property type="project" value="InterPro"/>
</dbReference>
<keyword evidence="4 6" id="KW-0233">DNA recombination</keyword>
<sequence length="208" mass="22722">MISYLKGVLADIQKPGSHKIIVTLDVNQVGYDMQVPARHLSLLPPLGEVVQLFSHLYFREDQAVLFGFGQRQERDLFRLLISVSGIGPQMALALIDTLGEAELTQAVVSGNTRLLSRTPGVGNKTAERLVLELKTKLQDWQTQSGVGLVPDAGPVPTLYEEVEATLSALGYSQSEILKALQAVGRSSTLQKTADPESWVREAIAWLSQ</sequence>
<comment type="similarity">
    <text evidence="6">Belongs to the RuvA family.</text>
</comment>
<dbReference type="SUPFAM" id="SSF47781">
    <property type="entry name" value="RuvA domain 2-like"/>
    <property type="match status" value="1"/>
</dbReference>
<keyword evidence="5 6" id="KW-0234">DNA repair</keyword>
<dbReference type="EMBL" id="MRCG01000015">
    <property type="protein sequence ID" value="OKH45904.1"/>
    <property type="molecule type" value="Genomic_DNA"/>
</dbReference>
<dbReference type="InterPro" id="IPR013849">
    <property type="entry name" value="DNA_helicase_Holl-junc_RuvA_I"/>
</dbReference>
<dbReference type="GO" id="GO:0048476">
    <property type="term" value="C:Holliday junction resolvase complex"/>
    <property type="evidence" value="ECO:0007669"/>
    <property type="project" value="UniProtKB-UniRule"/>
</dbReference>
<comment type="function">
    <text evidence="6">The RuvA-RuvB-RuvC complex processes Holliday junction (HJ) DNA during genetic recombination and DNA repair, while the RuvA-RuvB complex plays an important role in the rescue of blocked DNA replication forks via replication fork reversal (RFR). RuvA specifically binds to HJ cruciform DNA, conferring on it an open structure. The RuvB hexamer acts as an ATP-dependent pump, pulling dsDNA into and through the RuvAB complex. HJ branch migration allows RuvC to scan DNA until it finds its consensus sequence, where it cleaves and resolves the cruciform DNA.</text>
</comment>
<keyword evidence="8" id="KW-0067">ATP-binding</keyword>
<name>A0A1U7J1X5_9CYAN</name>
<keyword evidence="8" id="KW-0547">Nucleotide-binding</keyword>
<keyword evidence="1 6" id="KW-0963">Cytoplasm</keyword>
<gene>
    <name evidence="6" type="primary">ruvA</name>
    <name evidence="8" type="ORF">NIES30_18700</name>
</gene>
<comment type="caution">
    <text evidence="6">Lacks conserved residue(s) required for the propagation of feature annotation.</text>
</comment>
<evidence type="ECO:0000313" key="9">
    <source>
        <dbReference type="Proteomes" id="UP000185557"/>
    </source>
</evidence>
<dbReference type="OrthoDB" id="5293449at2"/>
<dbReference type="GO" id="GO:0005737">
    <property type="term" value="C:cytoplasm"/>
    <property type="evidence" value="ECO:0007669"/>
    <property type="project" value="UniProtKB-SubCell"/>
</dbReference>
<protein>
    <recommendedName>
        <fullName evidence="6">Holliday junction branch migration complex subunit RuvA</fullName>
    </recommendedName>
</protein>
<dbReference type="InterPro" id="IPR010994">
    <property type="entry name" value="RuvA_2-like"/>
</dbReference>
<feature type="domain" description="Helix-hairpin-helix DNA-binding motif class 1" evidence="7">
    <location>
        <begin position="113"/>
        <end position="132"/>
    </location>
</feature>
<feature type="domain" description="Helix-hairpin-helix DNA-binding motif class 1" evidence="7">
    <location>
        <begin position="78"/>
        <end position="97"/>
    </location>
</feature>
<dbReference type="InterPro" id="IPR000085">
    <property type="entry name" value="RuvA"/>
</dbReference>
<proteinExistence type="inferred from homology"/>
<accession>A0A1U7J1X5</accession>